<keyword evidence="2" id="KW-1185">Reference proteome</keyword>
<name>A0ACC1LZQ4_9FUNG</name>
<proteinExistence type="predicted"/>
<gene>
    <name evidence="1" type="ORF">IWW38_003964</name>
</gene>
<comment type="caution">
    <text evidence="1">The sequence shown here is derived from an EMBL/GenBank/DDBJ whole genome shotgun (WGS) entry which is preliminary data.</text>
</comment>
<dbReference type="EMBL" id="JANBVB010001230">
    <property type="protein sequence ID" value="KAJ2890747.1"/>
    <property type="molecule type" value="Genomic_DNA"/>
</dbReference>
<sequence>MQQAREAGLLAGENCENCALDKPNDISRCNFPSTSIPFNCDTVIEHAAPSKPALRLMADELVKAISADMELRLSRAARGKVGSNDQLDTWAEEILHWTGFAVMPTKAYYILPCYKSFLLFVAHYVKAYVGQKAAAGLVDPEECRLILPIAKPDSEDSVYEEDEDDEIDEEEREMEAA</sequence>
<protein>
    <submittedName>
        <fullName evidence="1">Uncharacterized protein</fullName>
    </submittedName>
</protein>
<feature type="non-terminal residue" evidence="1">
    <location>
        <position position="177"/>
    </location>
</feature>
<evidence type="ECO:0000313" key="1">
    <source>
        <dbReference type="EMBL" id="KAJ2890747.1"/>
    </source>
</evidence>
<organism evidence="1 2">
    <name type="scientific">Coemansia aciculifera</name>
    <dbReference type="NCBI Taxonomy" id="417176"/>
    <lineage>
        <taxon>Eukaryota</taxon>
        <taxon>Fungi</taxon>
        <taxon>Fungi incertae sedis</taxon>
        <taxon>Zoopagomycota</taxon>
        <taxon>Kickxellomycotina</taxon>
        <taxon>Kickxellomycetes</taxon>
        <taxon>Kickxellales</taxon>
        <taxon>Kickxellaceae</taxon>
        <taxon>Coemansia</taxon>
    </lineage>
</organism>
<accession>A0ACC1LZQ4</accession>
<dbReference type="Proteomes" id="UP001139981">
    <property type="component" value="Unassembled WGS sequence"/>
</dbReference>
<evidence type="ECO:0000313" key="2">
    <source>
        <dbReference type="Proteomes" id="UP001139981"/>
    </source>
</evidence>
<reference evidence="1" key="1">
    <citation type="submission" date="2022-07" db="EMBL/GenBank/DDBJ databases">
        <title>Phylogenomic reconstructions and comparative analyses of Kickxellomycotina fungi.</title>
        <authorList>
            <person name="Reynolds N.K."/>
            <person name="Stajich J.E."/>
            <person name="Barry K."/>
            <person name="Grigoriev I.V."/>
            <person name="Crous P."/>
            <person name="Smith M.E."/>
        </authorList>
    </citation>
    <scope>NUCLEOTIDE SEQUENCE</scope>
    <source>
        <strain evidence="1">CBS 190363</strain>
    </source>
</reference>